<evidence type="ECO:0000256" key="3">
    <source>
        <dbReference type="ARBA" id="ARBA00009595"/>
    </source>
</evidence>
<dbReference type="EC" id="3.6.1.22" evidence="4"/>
<dbReference type="InterPro" id="IPR050241">
    <property type="entry name" value="NAD-cap_RNA_hydrolase_NudC"/>
</dbReference>
<dbReference type="PANTHER" id="PTHR42904">
    <property type="entry name" value="NUDIX HYDROLASE, NUDC SUBFAMILY"/>
    <property type="match status" value="1"/>
</dbReference>
<comment type="catalytic activity">
    <reaction evidence="9">
        <text>a 5'-end NAD(+)-phospho-ribonucleoside in mRNA + H2O = a 5'-end phospho-adenosine-phospho-ribonucleoside in mRNA + beta-nicotinamide D-ribonucleotide + 2 H(+)</text>
        <dbReference type="Rhea" id="RHEA:60876"/>
        <dbReference type="Rhea" id="RHEA-COMP:15698"/>
        <dbReference type="Rhea" id="RHEA-COMP:15719"/>
        <dbReference type="ChEBI" id="CHEBI:14649"/>
        <dbReference type="ChEBI" id="CHEBI:15377"/>
        <dbReference type="ChEBI" id="CHEBI:15378"/>
        <dbReference type="ChEBI" id="CHEBI:144029"/>
        <dbReference type="ChEBI" id="CHEBI:144051"/>
    </reaction>
    <physiologicalReaction direction="left-to-right" evidence="9">
        <dbReference type="Rhea" id="RHEA:60877"/>
    </physiologicalReaction>
</comment>
<dbReference type="GO" id="GO:0046872">
    <property type="term" value="F:metal ion binding"/>
    <property type="evidence" value="ECO:0007669"/>
    <property type="project" value="UniProtKB-KW"/>
</dbReference>
<sequence>MDDLHRSLLNTYTAQPLDRSAHGRKDPEWLAAQLADTRSEYLILNGHSIVTVNRVPLILSYDQFYALNSAMTPLLLGIKKTDGTPVYLVNTNVAEEDLSTLFHAIIDRLDNVKTITPESFERLSLRTITREIDPELASVYSYATLLNHWHITTRFCTRCGSALEIKEGGSVQQCTNEECSHIEYPRINPAVIMRVTKDDKILLSRQENWPENMYSVLAGFVEVGETLEQAVEREVLEEVNIPVENINYHSSQPWPFPNSMMLGYTAEACSFEFELEQDDIEHAMWLTADEMKQKMIEGSLYPSTEFSISHSLINDWFQAQTGITIKAFRSTIAV</sequence>
<comment type="cofactor">
    <cofactor evidence="1">
        <name>Mg(2+)</name>
        <dbReference type="ChEBI" id="CHEBI:18420"/>
    </cofactor>
</comment>
<dbReference type="GO" id="GO:0005829">
    <property type="term" value="C:cytosol"/>
    <property type="evidence" value="ECO:0007669"/>
    <property type="project" value="TreeGrafter"/>
</dbReference>
<dbReference type="Gene3D" id="3.90.79.10">
    <property type="entry name" value="Nucleoside Triphosphate Pyrophosphohydrolase"/>
    <property type="match status" value="1"/>
</dbReference>
<evidence type="ECO:0000256" key="2">
    <source>
        <dbReference type="ARBA" id="ARBA00001947"/>
    </source>
</evidence>
<feature type="domain" description="Nudix hydrolase" evidence="10">
    <location>
        <begin position="185"/>
        <end position="314"/>
    </location>
</feature>
<dbReference type="InterPro" id="IPR000086">
    <property type="entry name" value="NUDIX_hydrolase_dom"/>
</dbReference>
<accession>A0A4R1F4U1</accession>
<keyword evidence="12" id="KW-1185">Reference proteome</keyword>
<evidence type="ECO:0000256" key="7">
    <source>
        <dbReference type="ARBA" id="ARBA00022842"/>
    </source>
</evidence>
<keyword evidence="5" id="KW-0479">Metal-binding</keyword>
<reference evidence="11 12" key="1">
    <citation type="submission" date="2019-03" db="EMBL/GenBank/DDBJ databases">
        <title>Genomic Encyclopedia of Type Strains, Phase IV (KMG-IV): sequencing the most valuable type-strain genomes for metagenomic binning, comparative biology and taxonomic classification.</title>
        <authorList>
            <person name="Goeker M."/>
        </authorList>
    </citation>
    <scope>NUCLEOTIDE SEQUENCE [LARGE SCALE GENOMIC DNA]</scope>
    <source>
        <strain evidence="11 12">DSM 24830</strain>
    </source>
</reference>
<dbReference type="Gene3D" id="3.90.79.20">
    <property type="match status" value="1"/>
</dbReference>
<dbReference type="RefSeq" id="WP_131905816.1">
    <property type="nucleotide sequence ID" value="NZ_BAAAFU010000004.1"/>
</dbReference>
<dbReference type="GO" id="GO:0006742">
    <property type="term" value="P:NADP+ catabolic process"/>
    <property type="evidence" value="ECO:0007669"/>
    <property type="project" value="TreeGrafter"/>
</dbReference>
<keyword evidence="7" id="KW-0460">Magnesium</keyword>
<dbReference type="GO" id="GO:0035529">
    <property type="term" value="F:NADH pyrophosphatase activity"/>
    <property type="evidence" value="ECO:0007669"/>
    <property type="project" value="TreeGrafter"/>
</dbReference>
<dbReference type="PROSITE" id="PS00893">
    <property type="entry name" value="NUDIX_BOX"/>
    <property type="match status" value="1"/>
</dbReference>
<proteinExistence type="inferred from homology"/>
<evidence type="ECO:0000256" key="1">
    <source>
        <dbReference type="ARBA" id="ARBA00001946"/>
    </source>
</evidence>
<dbReference type="SUPFAM" id="SSF55811">
    <property type="entry name" value="Nudix"/>
    <property type="match status" value="1"/>
</dbReference>
<dbReference type="GO" id="GO:0019677">
    <property type="term" value="P:NAD+ catabolic process"/>
    <property type="evidence" value="ECO:0007669"/>
    <property type="project" value="TreeGrafter"/>
</dbReference>
<comment type="cofactor">
    <cofactor evidence="2">
        <name>Zn(2+)</name>
        <dbReference type="ChEBI" id="CHEBI:29105"/>
    </cofactor>
</comment>
<evidence type="ECO:0000256" key="4">
    <source>
        <dbReference type="ARBA" id="ARBA00012381"/>
    </source>
</evidence>
<evidence type="ECO:0000256" key="8">
    <source>
        <dbReference type="ARBA" id="ARBA00023027"/>
    </source>
</evidence>
<dbReference type="InterPro" id="IPR020084">
    <property type="entry name" value="NUDIX_hydrolase_CS"/>
</dbReference>
<protein>
    <recommendedName>
        <fullName evidence="4">NAD(+) diphosphatase</fullName>
        <ecNumber evidence="4">3.6.1.22</ecNumber>
    </recommendedName>
</protein>
<organism evidence="11 12">
    <name type="scientific">Cocleimonas flava</name>
    <dbReference type="NCBI Taxonomy" id="634765"/>
    <lineage>
        <taxon>Bacteria</taxon>
        <taxon>Pseudomonadati</taxon>
        <taxon>Pseudomonadota</taxon>
        <taxon>Gammaproteobacteria</taxon>
        <taxon>Thiotrichales</taxon>
        <taxon>Thiotrichaceae</taxon>
        <taxon>Cocleimonas</taxon>
    </lineage>
</organism>
<evidence type="ECO:0000313" key="11">
    <source>
        <dbReference type="EMBL" id="TCJ87549.1"/>
    </source>
</evidence>
<name>A0A4R1F4U1_9GAMM</name>
<dbReference type="Proteomes" id="UP000294887">
    <property type="component" value="Unassembled WGS sequence"/>
</dbReference>
<dbReference type="InterPro" id="IPR049734">
    <property type="entry name" value="NudC-like_C"/>
</dbReference>
<dbReference type="InterPro" id="IPR015797">
    <property type="entry name" value="NUDIX_hydrolase-like_dom_sf"/>
</dbReference>
<gene>
    <name evidence="11" type="ORF">EV695_2060</name>
</gene>
<keyword evidence="8" id="KW-0520">NAD</keyword>
<evidence type="ECO:0000256" key="5">
    <source>
        <dbReference type="ARBA" id="ARBA00022723"/>
    </source>
</evidence>
<comment type="similarity">
    <text evidence="3">Belongs to the Nudix hydrolase family. NudC subfamily.</text>
</comment>
<dbReference type="EMBL" id="SMFQ01000003">
    <property type="protein sequence ID" value="TCJ87549.1"/>
    <property type="molecule type" value="Genomic_DNA"/>
</dbReference>
<dbReference type="PROSITE" id="PS51462">
    <property type="entry name" value="NUDIX"/>
    <property type="match status" value="1"/>
</dbReference>
<dbReference type="OrthoDB" id="9791656at2"/>
<dbReference type="Pfam" id="PF00293">
    <property type="entry name" value="NUDIX"/>
    <property type="match status" value="1"/>
</dbReference>
<dbReference type="PANTHER" id="PTHR42904:SF6">
    <property type="entry name" value="NAD-CAPPED RNA HYDROLASE NUDT12"/>
    <property type="match status" value="1"/>
</dbReference>
<evidence type="ECO:0000256" key="6">
    <source>
        <dbReference type="ARBA" id="ARBA00022801"/>
    </source>
</evidence>
<dbReference type="Pfam" id="PF09297">
    <property type="entry name" value="Zn_ribbon_NUD"/>
    <property type="match status" value="1"/>
</dbReference>
<dbReference type="NCBIfam" id="NF001299">
    <property type="entry name" value="PRK00241.1"/>
    <property type="match status" value="1"/>
</dbReference>
<dbReference type="InterPro" id="IPR015376">
    <property type="entry name" value="Znr_NADH_PPase"/>
</dbReference>
<evidence type="ECO:0000256" key="9">
    <source>
        <dbReference type="ARBA" id="ARBA00023679"/>
    </source>
</evidence>
<keyword evidence="6" id="KW-0378">Hydrolase</keyword>
<evidence type="ECO:0000313" key="12">
    <source>
        <dbReference type="Proteomes" id="UP000294887"/>
    </source>
</evidence>
<dbReference type="CDD" id="cd03429">
    <property type="entry name" value="NUDIX_NADH_pyrophosphatase_Nudt13"/>
    <property type="match status" value="1"/>
</dbReference>
<evidence type="ECO:0000259" key="10">
    <source>
        <dbReference type="PROSITE" id="PS51462"/>
    </source>
</evidence>
<dbReference type="AlphaFoldDB" id="A0A4R1F4U1"/>
<comment type="caution">
    <text evidence="11">The sequence shown here is derived from an EMBL/GenBank/DDBJ whole genome shotgun (WGS) entry which is preliminary data.</text>
</comment>